<accession>A0A930L568</accession>
<dbReference type="AlphaFoldDB" id="A0A930L568"/>
<evidence type="ECO:0000256" key="1">
    <source>
        <dbReference type="SAM" id="MobiDB-lite"/>
    </source>
</evidence>
<name>A0A930L568_9MICC</name>
<dbReference type="Pfam" id="PF02566">
    <property type="entry name" value="OsmC"/>
    <property type="match status" value="1"/>
</dbReference>
<dbReference type="EMBL" id="JABZXR010000018">
    <property type="protein sequence ID" value="MBF1663896.1"/>
    <property type="molecule type" value="Genomic_DNA"/>
</dbReference>
<proteinExistence type="predicted"/>
<evidence type="ECO:0000313" key="3">
    <source>
        <dbReference type="Proteomes" id="UP000756427"/>
    </source>
</evidence>
<organism evidence="2 3">
    <name type="scientific">Rothia mucilaginosa</name>
    <dbReference type="NCBI Taxonomy" id="43675"/>
    <lineage>
        <taxon>Bacteria</taxon>
        <taxon>Bacillati</taxon>
        <taxon>Actinomycetota</taxon>
        <taxon>Actinomycetes</taxon>
        <taxon>Micrococcales</taxon>
        <taxon>Micrococcaceae</taxon>
        <taxon>Rothia</taxon>
    </lineage>
</organism>
<dbReference type="RefSeq" id="WP_193388450.1">
    <property type="nucleotide sequence ID" value="NZ_CALUCT010000049.1"/>
</dbReference>
<comment type="caution">
    <text evidence="2">The sequence shown here is derived from an EMBL/GenBank/DDBJ whole genome shotgun (WGS) entry which is preliminary data.</text>
</comment>
<dbReference type="InterPro" id="IPR003718">
    <property type="entry name" value="OsmC/Ohr_fam"/>
</dbReference>
<gene>
    <name evidence="2" type="ORF">HXO64_05000</name>
</gene>
<dbReference type="Proteomes" id="UP000756427">
    <property type="component" value="Unassembled WGS sequence"/>
</dbReference>
<reference evidence="2" key="1">
    <citation type="submission" date="2020-04" db="EMBL/GenBank/DDBJ databases">
        <title>Deep metagenomics examines the oral microbiome during advanced dental caries in children, revealing novel taxa and co-occurrences with host molecules.</title>
        <authorList>
            <person name="Baker J.L."/>
            <person name="Morton J.T."/>
            <person name="Dinis M."/>
            <person name="Alvarez R."/>
            <person name="Tran N.C."/>
            <person name="Knight R."/>
            <person name="Edlund A."/>
        </authorList>
    </citation>
    <scope>NUCLEOTIDE SEQUENCE</scope>
    <source>
        <strain evidence="2">JCVI_44_bin.2</strain>
    </source>
</reference>
<feature type="region of interest" description="Disordered" evidence="1">
    <location>
        <begin position="1"/>
        <end position="39"/>
    </location>
</feature>
<feature type="compositionally biased region" description="Low complexity" evidence="1">
    <location>
        <begin position="1"/>
        <end position="19"/>
    </location>
</feature>
<sequence>MAEQNNAEQNNSVQNNAEQTAEEQKKVYSRQQERRELDNYRQTKIERIDRLRYRAYGANGATLDFGVGEGLLTPVELLLAAIAGCSSVDVDAGTSRRSTPEVFEVLASALKQTEDGAVRLDDVEVDFDVRFPADEQGAKAQKMVDRLIQLSEQKDCTVSRTVEHPTNVSFHNLAD</sequence>
<feature type="compositionally biased region" description="Basic and acidic residues" evidence="1">
    <location>
        <begin position="22"/>
        <end position="39"/>
    </location>
</feature>
<dbReference type="InterPro" id="IPR015946">
    <property type="entry name" value="KH_dom-like_a/b"/>
</dbReference>
<dbReference type="InterPro" id="IPR036102">
    <property type="entry name" value="OsmC/Ohrsf"/>
</dbReference>
<dbReference type="Gene3D" id="3.30.300.20">
    <property type="match status" value="1"/>
</dbReference>
<dbReference type="SUPFAM" id="SSF82784">
    <property type="entry name" value="OsmC-like"/>
    <property type="match status" value="1"/>
</dbReference>
<protein>
    <submittedName>
        <fullName evidence="2">OsmC family protein</fullName>
    </submittedName>
</protein>
<evidence type="ECO:0000313" key="2">
    <source>
        <dbReference type="EMBL" id="MBF1663896.1"/>
    </source>
</evidence>